<evidence type="ECO:0000313" key="5">
    <source>
        <dbReference type="EMBL" id="EFL91365.1"/>
    </source>
</evidence>
<gene>
    <name evidence="5" type="ORF">REG_1732</name>
</gene>
<feature type="non-terminal residue" evidence="5">
    <location>
        <position position="469"/>
    </location>
</feature>
<evidence type="ECO:0000256" key="4">
    <source>
        <dbReference type="ARBA" id="ARBA00022737"/>
    </source>
</evidence>
<dbReference type="eggNOG" id="COG4886">
    <property type="taxonomic scope" value="Bacteria"/>
</dbReference>
<dbReference type="Gene3D" id="3.80.10.10">
    <property type="entry name" value="Ribonuclease Inhibitor"/>
    <property type="match status" value="1"/>
</dbReference>
<dbReference type="HOGENOM" id="CLU_583342_0_0_6"/>
<dbReference type="AlphaFoldDB" id="E0WUF4"/>
<name>E0WUF4_9ENTR</name>
<dbReference type="STRING" id="663321.REG_1732"/>
<protein>
    <submittedName>
        <fullName evidence="5">Uncharacterized protein</fullName>
    </submittedName>
</protein>
<organism evidence="5 6">
    <name type="scientific">Candidatus Regiella insecticola LSR1</name>
    <dbReference type="NCBI Taxonomy" id="663321"/>
    <lineage>
        <taxon>Bacteria</taxon>
        <taxon>Pseudomonadati</taxon>
        <taxon>Pseudomonadota</taxon>
        <taxon>Gammaproteobacteria</taxon>
        <taxon>Enterobacterales</taxon>
        <taxon>Enterobacteriaceae</taxon>
        <taxon>aphid secondary symbionts</taxon>
        <taxon>Candidatus Regiella</taxon>
    </lineage>
</organism>
<evidence type="ECO:0000256" key="3">
    <source>
        <dbReference type="ARBA" id="ARBA00022614"/>
    </source>
</evidence>
<dbReference type="SUPFAM" id="SSF52058">
    <property type="entry name" value="L domain-like"/>
    <property type="match status" value="1"/>
</dbReference>
<comment type="subcellular location">
    <subcellularLocation>
        <location evidence="1">Secreted</location>
    </subcellularLocation>
</comment>
<dbReference type="PANTHER" id="PTHR47114:SF2">
    <property type="entry name" value="OLIGODENDROCYTE-MYELIN GLYCOPROTEIN"/>
    <property type="match status" value="1"/>
</dbReference>
<evidence type="ECO:0000313" key="6">
    <source>
        <dbReference type="Proteomes" id="UP000005726"/>
    </source>
</evidence>
<comment type="similarity">
    <text evidence="2">Belongs to the LRR-containing bacterial E3 ligase family.</text>
</comment>
<evidence type="ECO:0000256" key="2">
    <source>
        <dbReference type="ARBA" id="ARBA00009868"/>
    </source>
</evidence>
<accession>E0WUF4</accession>
<proteinExistence type="inferred from homology"/>
<dbReference type="InterPro" id="IPR032675">
    <property type="entry name" value="LRR_dom_sf"/>
</dbReference>
<sequence length="469" mass="53161">MRYRFHEIDDPRSKYSYLSFFKKNTAIPHEIIEKIETKPFIVELDKYENLKQENDSVTKLVEELTRIRKDSFYDNLHQSGYEATIIEKIADFLKHLIPFYDAIKNLQDGKKLEAAGYFVLDLLMFLPLIGEVGKLSVGMSEVLISAANISRLRMTRYLATGSLKFAIKNTAPCFFKEGIFGTSNLLTKQTLIYVLKATVRSVDPGFELVYMGGKYIYKQSNQLTNKILKELNTYNDYSLAYKDMLINMLSKPRVEIPLQKKYITNEMLSTAIQLAQQNRYERIIEELTSLKNIMPKVPEVQAYPLTTTCIASVCTASLREVNLSFENIRTVTSEMIDGVSHLNISSNPINSLPPTLPNTLTYLNISNTLIDSLPTLPNTLTHLDIFDTPIISLPKLPDKLTHLNLSSTLIVSLGKLPNKLTDLEISNTIIRSLPIPLPNTLTHLNIFNTPVISLPKLPDKLTYLNLSSA</sequence>
<dbReference type="InterPro" id="IPR051071">
    <property type="entry name" value="LRR-bact_E3_ubiq_ligases"/>
</dbReference>
<evidence type="ECO:0000256" key="1">
    <source>
        <dbReference type="ARBA" id="ARBA00004613"/>
    </source>
</evidence>
<dbReference type="GO" id="GO:0005576">
    <property type="term" value="C:extracellular region"/>
    <property type="evidence" value="ECO:0007669"/>
    <property type="project" value="UniProtKB-SubCell"/>
</dbReference>
<reference evidence="5" key="1">
    <citation type="journal article" date="2009" name="Environ. Microbiol.">
        <title>Dynamics of genome evolution in facultative symbionts of aphids.</title>
        <authorList>
            <person name="Degnan P.H."/>
            <person name="Leonardo T.E."/>
            <person name="Cass B.N."/>
            <person name="Hurwitz B."/>
            <person name="Stern D."/>
            <person name="Gibbs R.A."/>
            <person name="Richards S."/>
            <person name="Moran N.A."/>
        </authorList>
    </citation>
    <scope>NUCLEOTIDE SEQUENCE [LARGE SCALE GENOMIC DNA]</scope>
    <source>
        <strain evidence="5">LSR1</strain>
    </source>
</reference>
<dbReference type="Proteomes" id="UP000005726">
    <property type="component" value="Unassembled WGS sequence"/>
</dbReference>
<keyword evidence="6" id="KW-1185">Reference proteome</keyword>
<dbReference type="PANTHER" id="PTHR47114">
    <property type="match status" value="1"/>
</dbReference>
<keyword evidence="4" id="KW-0677">Repeat</keyword>
<dbReference type="EMBL" id="GL379659">
    <property type="protein sequence ID" value="EFL91365.1"/>
    <property type="molecule type" value="Genomic_DNA"/>
</dbReference>
<keyword evidence="3" id="KW-0433">Leucine-rich repeat</keyword>